<dbReference type="AlphaFoldDB" id="A0A833ZDU8"/>
<name>A0A833ZDU8_9CHIR</name>
<dbReference type="Proteomes" id="UP000664940">
    <property type="component" value="Unassembled WGS sequence"/>
</dbReference>
<reference evidence="1 2" key="1">
    <citation type="journal article" date="2020" name="Nature">
        <title>Six reference-quality genomes reveal evolution of bat adaptations.</title>
        <authorList>
            <person name="Jebb D."/>
            <person name="Huang Z."/>
            <person name="Pippel M."/>
            <person name="Hughes G.M."/>
            <person name="Lavrichenko K."/>
            <person name="Devanna P."/>
            <person name="Winkler S."/>
            <person name="Jermiin L.S."/>
            <person name="Skirmuntt E.C."/>
            <person name="Katzourakis A."/>
            <person name="Burkitt-Gray L."/>
            <person name="Ray D.A."/>
            <person name="Sullivan K.A.M."/>
            <person name="Roscito J.G."/>
            <person name="Kirilenko B.M."/>
            <person name="Davalos L.M."/>
            <person name="Corthals A.P."/>
            <person name="Power M.L."/>
            <person name="Jones G."/>
            <person name="Ransome R.D."/>
            <person name="Dechmann D.K.N."/>
            <person name="Locatelli A.G."/>
            <person name="Puechmaille S.J."/>
            <person name="Fedrigo O."/>
            <person name="Jarvis E.D."/>
            <person name="Hiller M."/>
            <person name="Vernes S.C."/>
            <person name="Myers E.W."/>
            <person name="Teeling E.C."/>
        </authorList>
    </citation>
    <scope>NUCLEOTIDE SEQUENCE [LARGE SCALE GENOMIC DNA]</scope>
    <source>
        <strain evidence="1">Bat1K_MPI-CBG_1</strain>
    </source>
</reference>
<accession>A0A833ZDU8</accession>
<protein>
    <submittedName>
        <fullName evidence="1">Uncharacterized protein</fullName>
    </submittedName>
</protein>
<proteinExistence type="predicted"/>
<gene>
    <name evidence="1" type="ORF">HJG60_012124</name>
</gene>
<organism evidence="1 2">
    <name type="scientific">Phyllostomus discolor</name>
    <name type="common">pale spear-nosed bat</name>
    <dbReference type="NCBI Taxonomy" id="89673"/>
    <lineage>
        <taxon>Eukaryota</taxon>
        <taxon>Metazoa</taxon>
        <taxon>Chordata</taxon>
        <taxon>Craniata</taxon>
        <taxon>Vertebrata</taxon>
        <taxon>Euteleostomi</taxon>
        <taxon>Mammalia</taxon>
        <taxon>Eutheria</taxon>
        <taxon>Laurasiatheria</taxon>
        <taxon>Chiroptera</taxon>
        <taxon>Yangochiroptera</taxon>
        <taxon>Phyllostomidae</taxon>
        <taxon>Phyllostominae</taxon>
        <taxon>Phyllostomus</taxon>
    </lineage>
</organism>
<dbReference type="EMBL" id="JABVXQ010000008">
    <property type="protein sequence ID" value="KAF6095157.1"/>
    <property type="molecule type" value="Genomic_DNA"/>
</dbReference>
<sequence length="136" mass="15406">MGFMFQNEFSQVLEEFCTLSGRGAGWRRGRELGEPHTASHCALLSARSQAHICKTPMAACPMLGKAVPPCQPQHPEEVRTPEMVQMRLSREFGSVLFHVPHLFIWAWRVYSGVSEGQWRKIPNPGHLFHFMVGIGF</sequence>
<evidence type="ECO:0000313" key="1">
    <source>
        <dbReference type="EMBL" id="KAF6095157.1"/>
    </source>
</evidence>
<comment type="caution">
    <text evidence="1">The sequence shown here is derived from an EMBL/GenBank/DDBJ whole genome shotgun (WGS) entry which is preliminary data.</text>
</comment>
<evidence type="ECO:0000313" key="2">
    <source>
        <dbReference type="Proteomes" id="UP000664940"/>
    </source>
</evidence>